<dbReference type="InterPro" id="IPR051295">
    <property type="entry name" value="LGI_related"/>
</dbReference>
<reference evidence="4 5" key="1">
    <citation type="journal article" date="2019" name="Sci. Data">
        <title>Hybrid genome assembly and annotation of Danionella translucida.</title>
        <authorList>
            <person name="Kadobianskyi M."/>
            <person name="Schulze L."/>
            <person name="Schuelke M."/>
            <person name="Judkewitz B."/>
        </authorList>
    </citation>
    <scope>NUCLEOTIDE SEQUENCE [LARGE SCALE GENOMIC DNA]</scope>
    <source>
        <strain evidence="4 5">Bolton</strain>
    </source>
</reference>
<dbReference type="STRING" id="623744.A0A553MUC3"/>
<dbReference type="PANTHER" id="PTHR24367:SF10">
    <property type="entry name" value="LEUCINE-RICH REPEAT LGI FAMILY MEMBER 3"/>
    <property type="match status" value="1"/>
</dbReference>
<gene>
    <name evidence="4" type="ORF">DNTS_035601</name>
</gene>
<dbReference type="InterPro" id="IPR005492">
    <property type="entry name" value="EPTP"/>
</dbReference>
<evidence type="ECO:0000313" key="5">
    <source>
        <dbReference type="Proteomes" id="UP000316079"/>
    </source>
</evidence>
<dbReference type="Pfam" id="PF03736">
    <property type="entry name" value="EPTP"/>
    <property type="match status" value="4"/>
</dbReference>
<dbReference type="AlphaFoldDB" id="A0A553MUC3"/>
<organism evidence="4 5">
    <name type="scientific">Danionella cerebrum</name>
    <dbReference type="NCBI Taxonomy" id="2873325"/>
    <lineage>
        <taxon>Eukaryota</taxon>
        <taxon>Metazoa</taxon>
        <taxon>Chordata</taxon>
        <taxon>Craniata</taxon>
        <taxon>Vertebrata</taxon>
        <taxon>Euteleostomi</taxon>
        <taxon>Actinopterygii</taxon>
        <taxon>Neopterygii</taxon>
        <taxon>Teleostei</taxon>
        <taxon>Ostariophysi</taxon>
        <taxon>Cypriniformes</taxon>
        <taxon>Danionidae</taxon>
        <taxon>Danioninae</taxon>
        <taxon>Danionella</taxon>
    </lineage>
</organism>
<accession>A0A553MUC3</accession>
<evidence type="ECO:0000256" key="2">
    <source>
        <dbReference type="ARBA" id="ARBA00022737"/>
    </source>
</evidence>
<keyword evidence="1" id="KW-0732">Signal</keyword>
<dbReference type="GO" id="GO:0017157">
    <property type="term" value="P:regulation of exocytosis"/>
    <property type="evidence" value="ECO:0007669"/>
    <property type="project" value="TreeGrafter"/>
</dbReference>
<sequence length="281" mass="32650">MSHREKCIHKYRGTSEAVCVEFQKSIAEIRRSRQSIKDSGWEDGSVRFVKIQDIDTTRVHKPNFIETFRVDGEWYFAVVDSSKAGSTSLYRWNSNGFYSQQSLHPWHRDTHIDFLELEGKPCLLLSSASEPPVVYQWNRSQQQFLYLFQITDSGNIQMVKHFCIRKVLYICLTRFIGDSKILRWDSQRLVEIQTLPSRGSMAAYPFSIGIRQYLVLGSDYSFSRIYLWDELTQRFQPFQELNMLAPRGFTVVSVDEKDILIAAIVQWPGFLLPDVLASALP</sequence>
<keyword evidence="2" id="KW-0677">Repeat</keyword>
<dbReference type="EMBL" id="SRMA01027260">
    <property type="protein sequence ID" value="TRY56782.1"/>
    <property type="molecule type" value="Genomic_DNA"/>
</dbReference>
<dbReference type="PROSITE" id="PS50912">
    <property type="entry name" value="EAR"/>
    <property type="match status" value="4"/>
</dbReference>
<name>A0A553MUC3_9TELE</name>
<dbReference type="GO" id="GO:0008021">
    <property type="term" value="C:synaptic vesicle"/>
    <property type="evidence" value="ECO:0007669"/>
    <property type="project" value="TreeGrafter"/>
</dbReference>
<comment type="caution">
    <text evidence="4">The sequence shown here is derived from an EMBL/GenBank/DDBJ whole genome shotgun (WGS) entry which is preliminary data.</text>
</comment>
<dbReference type="InterPro" id="IPR009039">
    <property type="entry name" value="EAR"/>
</dbReference>
<evidence type="ECO:0000256" key="1">
    <source>
        <dbReference type="ARBA" id="ARBA00022729"/>
    </source>
</evidence>
<dbReference type="SUPFAM" id="SSF101898">
    <property type="entry name" value="NHL repeat"/>
    <property type="match status" value="1"/>
</dbReference>
<keyword evidence="5" id="KW-1185">Reference proteome</keyword>
<evidence type="ECO:0000256" key="3">
    <source>
        <dbReference type="ARBA" id="ARBA00023180"/>
    </source>
</evidence>
<keyword evidence="3" id="KW-0325">Glycoprotein</keyword>
<dbReference type="OrthoDB" id="6066926at2759"/>
<proteinExistence type="predicted"/>
<dbReference type="Proteomes" id="UP000316079">
    <property type="component" value="Unassembled WGS sequence"/>
</dbReference>
<dbReference type="PANTHER" id="PTHR24367">
    <property type="entry name" value="LEUCINE-RICH REPEAT-CONTAINING PROTEIN"/>
    <property type="match status" value="1"/>
</dbReference>
<evidence type="ECO:0000313" key="4">
    <source>
        <dbReference type="EMBL" id="TRY56782.1"/>
    </source>
</evidence>
<protein>
    <submittedName>
        <fullName evidence="4">Uncharacterized protein</fullName>
    </submittedName>
</protein>